<dbReference type="SUPFAM" id="SSF51445">
    <property type="entry name" value="(Trans)glycosidases"/>
    <property type="match status" value="2"/>
</dbReference>
<dbReference type="Pfam" id="PF00232">
    <property type="entry name" value="Glyco_hydro_1"/>
    <property type="match status" value="2"/>
</dbReference>
<evidence type="ECO:0000256" key="4">
    <source>
        <dbReference type="ARBA" id="ARBA00023295"/>
    </source>
</evidence>
<dbReference type="RefSeq" id="XP_011304123.1">
    <property type="nucleotide sequence ID" value="XM_011305821.1"/>
</dbReference>
<evidence type="ECO:0000256" key="7">
    <source>
        <dbReference type="SAM" id="SignalP"/>
    </source>
</evidence>
<gene>
    <name evidence="9" type="primary">LOC105267164</name>
</gene>
<dbReference type="EC" id="3.2.1.21" evidence="2"/>
<accession>A0A9R1T7L2</accession>
<keyword evidence="4" id="KW-0326">Glycosidase</keyword>
<proteinExistence type="inferred from homology"/>
<organism evidence="8 9">
    <name type="scientific">Fopius arisanus</name>
    <dbReference type="NCBI Taxonomy" id="64838"/>
    <lineage>
        <taxon>Eukaryota</taxon>
        <taxon>Metazoa</taxon>
        <taxon>Ecdysozoa</taxon>
        <taxon>Arthropoda</taxon>
        <taxon>Hexapoda</taxon>
        <taxon>Insecta</taxon>
        <taxon>Pterygota</taxon>
        <taxon>Neoptera</taxon>
        <taxon>Endopterygota</taxon>
        <taxon>Hymenoptera</taxon>
        <taxon>Apocrita</taxon>
        <taxon>Ichneumonoidea</taxon>
        <taxon>Braconidae</taxon>
        <taxon>Opiinae</taxon>
        <taxon>Fopius</taxon>
    </lineage>
</organism>
<comment type="similarity">
    <text evidence="1 6">Belongs to the glycosyl hydrolase 1 family.</text>
</comment>
<name>A0A9R1T7L2_9HYME</name>
<keyword evidence="8" id="KW-1185">Reference proteome</keyword>
<dbReference type="PRINTS" id="PR00131">
    <property type="entry name" value="GLHYDRLASE1"/>
</dbReference>
<feature type="active site" description="Nucleophile" evidence="5">
    <location>
        <position position="174"/>
    </location>
</feature>
<evidence type="ECO:0000256" key="1">
    <source>
        <dbReference type="ARBA" id="ARBA00010838"/>
    </source>
</evidence>
<dbReference type="InterPro" id="IPR018120">
    <property type="entry name" value="Glyco_hydro_1_AS"/>
</dbReference>
<dbReference type="InterPro" id="IPR001360">
    <property type="entry name" value="Glyco_hydro_1"/>
</dbReference>
<evidence type="ECO:0000256" key="2">
    <source>
        <dbReference type="ARBA" id="ARBA00012744"/>
    </source>
</evidence>
<dbReference type="InterPro" id="IPR017853">
    <property type="entry name" value="GH"/>
</dbReference>
<evidence type="ECO:0000256" key="3">
    <source>
        <dbReference type="ARBA" id="ARBA00022801"/>
    </source>
</evidence>
<evidence type="ECO:0000313" key="8">
    <source>
        <dbReference type="Proteomes" id="UP000694866"/>
    </source>
</evidence>
<dbReference type="PANTHER" id="PTHR10353:SF36">
    <property type="entry name" value="LP05116P"/>
    <property type="match status" value="1"/>
</dbReference>
<feature type="chain" id="PRO_5040248815" description="beta-glucosidase" evidence="7">
    <location>
        <begin position="19"/>
        <end position="279"/>
    </location>
</feature>
<dbReference type="GeneID" id="105267164"/>
<keyword evidence="7" id="KW-0732">Signal</keyword>
<dbReference type="Gene3D" id="3.20.20.80">
    <property type="entry name" value="Glycosidases"/>
    <property type="match status" value="2"/>
</dbReference>
<protein>
    <recommendedName>
        <fullName evidence="2">beta-glucosidase</fullName>
        <ecNumber evidence="2">3.2.1.21</ecNumber>
    </recommendedName>
</protein>
<dbReference type="GO" id="GO:0008422">
    <property type="term" value="F:beta-glucosidase activity"/>
    <property type="evidence" value="ECO:0007669"/>
    <property type="project" value="TreeGrafter"/>
</dbReference>
<keyword evidence="3" id="KW-0378">Hydrolase</keyword>
<dbReference type="OrthoDB" id="7696649at2759"/>
<reference evidence="9" key="1">
    <citation type="submission" date="2025-08" db="UniProtKB">
        <authorList>
            <consortium name="RefSeq"/>
        </authorList>
    </citation>
    <scope>IDENTIFICATION</scope>
    <source>
        <strain evidence="9">USDA-PBARC FA_bdor</strain>
        <tissue evidence="9">Whole organism</tissue>
    </source>
</reference>
<dbReference type="AlphaFoldDB" id="A0A9R1T7L2"/>
<evidence type="ECO:0000313" key="9">
    <source>
        <dbReference type="RefSeq" id="XP_011304123.1"/>
    </source>
</evidence>
<evidence type="ECO:0000256" key="5">
    <source>
        <dbReference type="PROSITE-ProRule" id="PRU10055"/>
    </source>
</evidence>
<dbReference type="KEGG" id="fas:105267164"/>
<dbReference type="PROSITE" id="PS00572">
    <property type="entry name" value="GLYCOSYL_HYDROL_F1_1"/>
    <property type="match status" value="1"/>
</dbReference>
<dbReference type="Proteomes" id="UP000694866">
    <property type="component" value="Unplaced"/>
</dbReference>
<dbReference type="PANTHER" id="PTHR10353">
    <property type="entry name" value="GLYCOSYL HYDROLASE"/>
    <property type="match status" value="1"/>
</dbReference>
<dbReference type="GO" id="GO:0005975">
    <property type="term" value="P:carbohydrate metabolic process"/>
    <property type="evidence" value="ECO:0007669"/>
    <property type="project" value="InterPro"/>
</dbReference>
<evidence type="ECO:0000256" key="6">
    <source>
        <dbReference type="RuleBase" id="RU003690"/>
    </source>
</evidence>
<feature type="signal peptide" evidence="7">
    <location>
        <begin position="1"/>
        <end position="18"/>
    </location>
</feature>
<sequence>MILWILVQFLWILPGFLANDDFHLKFPPGFTIGASSSAYQIEGGWNASDKGVSVWDWFAHEKNFLIEDGSNGDIACDSYHKYKEDIEIMEKYSTFCSRGSYDYFGLNHYTSKMVEPVPKMKGDLWHLDSGVRSFANASWPGCPTDWLSVVPEGLGGVLRDIKEAYNNPPVYILENGVSSNPGFADYNRIEFLYGYMKEMLLARNRDGCDVKVYTVWSLLDNFEWDRGYSERFGLIEVDFNNLNRTRTPRLSTRWLREIITRGKLMKLEDSELFRQLSQN</sequence>